<gene>
    <name evidence="1" type="ORF">HDF16_002765</name>
</gene>
<reference evidence="1 2" key="1">
    <citation type="submission" date="2020-08" db="EMBL/GenBank/DDBJ databases">
        <title>Genomic Encyclopedia of Type Strains, Phase IV (KMG-V): Genome sequencing to study the core and pangenomes of soil and plant-associated prokaryotes.</title>
        <authorList>
            <person name="Whitman W."/>
        </authorList>
    </citation>
    <scope>NUCLEOTIDE SEQUENCE [LARGE SCALE GENOMIC DNA]</scope>
    <source>
        <strain evidence="1 2">M8UP14</strain>
    </source>
</reference>
<dbReference type="RefSeq" id="WP_184217301.1">
    <property type="nucleotide sequence ID" value="NZ_JACHIP010000003.1"/>
</dbReference>
<accession>A0A7W7ZDS8</accession>
<comment type="caution">
    <text evidence="1">The sequence shown here is derived from an EMBL/GenBank/DDBJ whole genome shotgun (WGS) entry which is preliminary data.</text>
</comment>
<dbReference type="GO" id="GO:0016829">
    <property type="term" value="F:lyase activity"/>
    <property type="evidence" value="ECO:0007669"/>
    <property type="project" value="UniProtKB-KW"/>
</dbReference>
<organism evidence="1 2">
    <name type="scientific">Granulicella aggregans</name>
    <dbReference type="NCBI Taxonomy" id="474949"/>
    <lineage>
        <taxon>Bacteria</taxon>
        <taxon>Pseudomonadati</taxon>
        <taxon>Acidobacteriota</taxon>
        <taxon>Terriglobia</taxon>
        <taxon>Terriglobales</taxon>
        <taxon>Acidobacteriaceae</taxon>
        <taxon>Granulicella</taxon>
    </lineage>
</organism>
<protein>
    <submittedName>
        <fullName evidence="1">Streptogramin lyase</fullName>
    </submittedName>
</protein>
<proteinExistence type="predicted"/>
<name>A0A7W7ZDS8_9BACT</name>
<keyword evidence="1" id="KW-0456">Lyase</keyword>
<keyword evidence="2" id="KW-1185">Reference proteome</keyword>
<dbReference type="Proteomes" id="UP000540989">
    <property type="component" value="Unassembled WGS sequence"/>
</dbReference>
<evidence type="ECO:0000313" key="2">
    <source>
        <dbReference type="Proteomes" id="UP000540989"/>
    </source>
</evidence>
<sequence>MEKNRAFWKDQNGRLAKVPSPRDMSQPEIKQIVGDLDGRLWMIITGYGEFTLQDGKWERIPVFEGEDRDITPNAQFTDALGHVWLVYCACNAIVMIDGAKTHILYAGPWARSDRAPGRYAAGRIGVDD</sequence>
<dbReference type="EMBL" id="JACHIP010000003">
    <property type="protein sequence ID" value="MBB5058059.1"/>
    <property type="molecule type" value="Genomic_DNA"/>
</dbReference>
<dbReference type="AlphaFoldDB" id="A0A7W7ZDS8"/>
<evidence type="ECO:0000313" key="1">
    <source>
        <dbReference type="EMBL" id="MBB5058059.1"/>
    </source>
</evidence>